<dbReference type="VEuPathDB" id="FungiDB:SPRG_07058"/>
<dbReference type="KEGG" id="spar:SPRG_07058"/>
<name>A0A067C9L4_SAPPC</name>
<dbReference type="GeneID" id="24129366"/>
<protein>
    <submittedName>
        <fullName evidence="1">Uncharacterized protein</fullName>
    </submittedName>
</protein>
<accession>A0A067C9L4</accession>
<dbReference type="RefSeq" id="XP_012201907.1">
    <property type="nucleotide sequence ID" value="XM_012346517.1"/>
</dbReference>
<sequence length="176" mass="19205">MVSPTQASSILKRKDAARRKEYHIVGPIGHAILGAARKLNRDSTLFHSSQASSLQLANPALDLPQHRPFITLCVLRRRSHANFIVLTSFVHDVSDAAYFASTTSSMRLCLSPGVFLDAVYAAEKAPAHGRSLLKLFAPLHAIAVDGNHPFPLLLGTYFLEVLDTEHHCDATLPSLS</sequence>
<dbReference type="EMBL" id="KK583217">
    <property type="protein sequence ID" value="KDO27469.1"/>
    <property type="molecule type" value="Genomic_DNA"/>
</dbReference>
<organism evidence="1 2">
    <name type="scientific">Saprolegnia parasitica (strain CBS 223.65)</name>
    <dbReference type="NCBI Taxonomy" id="695850"/>
    <lineage>
        <taxon>Eukaryota</taxon>
        <taxon>Sar</taxon>
        <taxon>Stramenopiles</taxon>
        <taxon>Oomycota</taxon>
        <taxon>Saprolegniomycetes</taxon>
        <taxon>Saprolegniales</taxon>
        <taxon>Saprolegniaceae</taxon>
        <taxon>Saprolegnia</taxon>
    </lineage>
</organism>
<proteinExistence type="predicted"/>
<evidence type="ECO:0000313" key="2">
    <source>
        <dbReference type="Proteomes" id="UP000030745"/>
    </source>
</evidence>
<dbReference type="AlphaFoldDB" id="A0A067C9L4"/>
<reference evidence="1 2" key="1">
    <citation type="journal article" date="2013" name="PLoS Genet.">
        <title>Distinctive expansion of potential virulence genes in the genome of the oomycete fish pathogen Saprolegnia parasitica.</title>
        <authorList>
            <person name="Jiang R.H."/>
            <person name="de Bruijn I."/>
            <person name="Haas B.J."/>
            <person name="Belmonte R."/>
            <person name="Lobach L."/>
            <person name="Christie J."/>
            <person name="van den Ackerveken G."/>
            <person name="Bottin A."/>
            <person name="Bulone V."/>
            <person name="Diaz-Moreno S.M."/>
            <person name="Dumas B."/>
            <person name="Fan L."/>
            <person name="Gaulin E."/>
            <person name="Govers F."/>
            <person name="Grenville-Briggs L.J."/>
            <person name="Horner N.R."/>
            <person name="Levin J.Z."/>
            <person name="Mammella M."/>
            <person name="Meijer H.J."/>
            <person name="Morris P."/>
            <person name="Nusbaum C."/>
            <person name="Oome S."/>
            <person name="Phillips A.J."/>
            <person name="van Rooyen D."/>
            <person name="Rzeszutek E."/>
            <person name="Saraiva M."/>
            <person name="Secombes C.J."/>
            <person name="Seidl M.F."/>
            <person name="Snel B."/>
            <person name="Stassen J.H."/>
            <person name="Sykes S."/>
            <person name="Tripathy S."/>
            <person name="van den Berg H."/>
            <person name="Vega-Arreguin J.C."/>
            <person name="Wawra S."/>
            <person name="Young S.K."/>
            <person name="Zeng Q."/>
            <person name="Dieguez-Uribeondo J."/>
            <person name="Russ C."/>
            <person name="Tyler B.M."/>
            <person name="van West P."/>
        </authorList>
    </citation>
    <scope>NUCLEOTIDE SEQUENCE [LARGE SCALE GENOMIC DNA]</scope>
    <source>
        <strain evidence="1 2">CBS 223.65</strain>
    </source>
</reference>
<dbReference type="Proteomes" id="UP000030745">
    <property type="component" value="Unassembled WGS sequence"/>
</dbReference>
<dbReference type="OrthoDB" id="76326at2759"/>
<gene>
    <name evidence="1" type="ORF">SPRG_07058</name>
</gene>
<evidence type="ECO:0000313" key="1">
    <source>
        <dbReference type="EMBL" id="KDO27469.1"/>
    </source>
</evidence>
<keyword evidence="2" id="KW-1185">Reference proteome</keyword>